<reference evidence="3 4" key="1">
    <citation type="submission" date="2024-09" db="EMBL/GenBank/DDBJ databases">
        <title>Laminarin stimulates single cell rates of sulfate reduction while oxygen inhibits transcriptomic activity in coastal marine sediment.</title>
        <authorList>
            <person name="Lindsay M."/>
            <person name="Orcutt B."/>
            <person name="Emerson D."/>
            <person name="Stepanauskas R."/>
            <person name="D'Angelo T."/>
        </authorList>
    </citation>
    <scope>NUCLEOTIDE SEQUENCE [LARGE SCALE GENOMIC DNA]</scope>
    <source>
        <strain evidence="3">SAG AM-311-K15</strain>
    </source>
</reference>
<dbReference type="InterPro" id="IPR028098">
    <property type="entry name" value="Glyco_trans_4-like_N"/>
</dbReference>
<keyword evidence="3" id="KW-0808">Transferase</keyword>
<comment type="caution">
    <text evidence="3">The sequence shown here is derived from an EMBL/GenBank/DDBJ whole genome shotgun (WGS) entry which is preliminary data.</text>
</comment>
<evidence type="ECO:0000313" key="3">
    <source>
        <dbReference type="EMBL" id="MFC1850499.1"/>
    </source>
</evidence>
<dbReference type="EC" id="2.4.-.-" evidence="3"/>
<gene>
    <name evidence="3" type="ORF">ACFL27_09940</name>
</gene>
<dbReference type="Pfam" id="PF13439">
    <property type="entry name" value="Glyco_transf_4"/>
    <property type="match status" value="1"/>
</dbReference>
<dbReference type="Pfam" id="PF00534">
    <property type="entry name" value="Glycos_transf_1"/>
    <property type="match status" value="1"/>
</dbReference>
<dbReference type="CDD" id="cd03801">
    <property type="entry name" value="GT4_PimA-like"/>
    <property type="match status" value="1"/>
</dbReference>
<name>A0ABV6YWF9_UNCC1</name>
<dbReference type="Gene3D" id="3.40.50.2000">
    <property type="entry name" value="Glycogen Phosphorylase B"/>
    <property type="match status" value="2"/>
</dbReference>
<keyword evidence="3" id="KW-0328">Glycosyltransferase</keyword>
<feature type="domain" description="Glycosyl transferase family 1" evidence="1">
    <location>
        <begin position="206"/>
        <end position="360"/>
    </location>
</feature>
<feature type="domain" description="Glycosyltransferase subfamily 4-like N-terminal" evidence="2">
    <location>
        <begin position="16"/>
        <end position="190"/>
    </location>
</feature>
<accession>A0ABV6YWF9</accession>
<organism evidence="3 4">
    <name type="scientific">candidate division CSSED10-310 bacterium</name>
    <dbReference type="NCBI Taxonomy" id="2855610"/>
    <lineage>
        <taxon>Bacteria</taxon>
        <taxon>Bacteria division CSSED10-310</taxon>
    </lineage>
</organism>
<dbReference type="SUPFAM" id="SSF53756">
    <property type="entry name" value="UDP-Glycosyltransferase/glycogen phosphorylase"/>
    <property type="match status" value="1"/>
</dbReference>
<dbReference type="EMBL" id="JBHPBY010000103">
    <property type="protein sequence ID" value="MFC1850499.1"/>
    <property type="molecule type" value="Genomic_DNA"/>
</dbReference>
<dbReference type="PANTHER" id="PTHR45947">
    <property type="entry name" value="SULFOQUINOVOSYL TRANSFERASE SQD2"/>
    <property type="match status" value="1"/>
</dbReference>
<evidence type="ECO:0000259" key="1">
    <source>
        <dbReference type="Pfam" id="PF00534"/>
    </source>
</evidence>
<protein>
    <submittedName>
        <fullName evidence="3">Glycosyltransferase family 4 protein</fullName>
        <ecNumber evidence="3">2.4.-.-</ecNumber>
    </submittedName>
</protein>
<keyword evidence="4" id="KW-1185">Reference proteome</keyword>
<evidence type="ECO:0000313" key="4">
    <source>
        <dbReference type="Proteomes" id="UP001594351"/>
    </source>
</evidence>
<dbReference type="GO" id="GO:0016757">
    <property type="term" value="F:glycosyltransferase activity"/>
    <property type="evidence" value="ECO:0007669"/>
    <property type="project" value="UniProtKB-KW"/>
</dbReference>
<dbReference type="InterPro" id="IPR001296">
    <property type="entry name" value="Glyco_trans_1"/>
</dbReference>
<proteinExistence type="predicted"/>
<dbReference type="InterPro" id="IPR050194">
    <property type="entry name" value="Glycosyltransferase_grp1"/>
</dbReference>
<evidence type="ECO:0000259" key="2">
    <source>
        <dbReference type="Pfam" id="PF13439"/>
    </source>
</evidence>
<dbReference type="Proteomes" id="UP001594351">
    <property type="component" value="Unassembled WGS sequence"/>
</dbReference>
<dbReference type="PANTHER" id="PTHR45947:SF3">
    <property type="entry name" value="SULFOQUINOVOSYL TRANSFERASE SQD2"/>
    <property type="match status" value="1"/>
</dbReference>
<sequence>MKIMHVTPYFHPAYAYGGIVRFVSDLAFQQSREGHDVFVFTTDVLDESSRCPQHQREETIDNIRIFRSLNVSNFLAYNCQFYTPLKLRQVLTLIPEVDLVHIHGCRHLLGSVASRKAWTAGVPYLMSPNGSFPAIERFFRVKRLYDLLLFDWEVKHAAAVTAVSKPEIEQFKDQNVSEQKIHLIPNCLDVTALSENTDLDHIPTAPADKKRKKILFLGKITPRKEVPTLVRAIILLDSDDLKLTIAGNFIGGQKEVAAALSRSGRSRIQCQGFRDLKEKITLIREADLVVYAGRDEIFGLVAFESLLLGTPVIVADDSGCGQLIAGNGFGRAVPPGDDQALAQAISEELERDHSRELSKAQEWIKNHLDVPVVSDQFRILYRQIMESRP</sequence>